<dbReference type="KEGG" id="vde:111247522"/>
<organism evidence="3 4">
    <name type="scientific">Varroa destructor</name>
    <name type="common">Honeybee mite</name>
    <dbReference type="NCBI Taxonomy" id="109461"/>
    <lineage>
        <taxon>Eukaryota</taxon>
        <taxon>Metazoa</taxon>
        <taxon>Ecdysozoa</taxon>
        <taxon>Arthropoda</taxon>
        <taxon>Chelicerata</taxon>
        <taxon>Arachnida</taxon>
        <taxon>Acari</taxon>
        <taxon>Parasitiformes</taxon>
        <taxon>Mesostigmata</taxon>
        <taxon>Gamasina</taxon>
        <taxon>Dermanyssoidea</taxon>
        <taxon>Varroidae</taxon>
        <taxon>Varroa</taxon>
    </lineage>
</organism>
<dbReference type="Proteomes" id="UP000594260">
    <property type="component" value="Unplaced"/>
</dbReference>
<dbReference type="InterPro" id="IPR044822">
    <property type="entry name" value="Myb_DNA-bind_4"/>
</dbReference>
<dbReference type="RefSeq" id="XP_022654282.1">
    <property type="nucleotide sequence ID" value="XM_022798547.1"/>
</dbReference>
<dbReference type="Pfam" id="PF13837">
    <property type="entry name" value="Myb_DNA-bind_4"/>
    <property type="match status" value="1"/>
</dbReference>
<feature type="domain" description="Myb/SANT-like DNA-binding" evidence="2">
    <location>
        <begin position="35"/>
        <end position="112"/>
    </location>
</feature>
<accession>A0A7M7JN72</accession>
<dbReference type="EnsemblMetazoa" id="XM_022798546">
    <property type="protein sequence ID" value="XP_022654281"/>
    <property type="gene ID" value="LOC111247522"/>
</dbReference>
<dbReference type="EnsemblMetazoa" id="XM_022798547">
    <property type="protein sequence ID" value="XP_022654282"/>
    <property type="gene ID" value="LOC111247522"/>
</dbReference>
<dbReference type="AlphaFoldDB" id="A0A7M7JN72"/>
<protein>
    <recommendedName>
        <fullName evidence="2">Myb/SANT-like DNA-binding domain-containing protein</fullName>
    </recommendedName>
</protein>
<dbReference type="RefSeq" id="XP_022654280.1">
    <property type="nucleotide sequence ID" value="XM_022798545.1"/>
</dbReference>
<feature type="compositionally biased region" description="Low complexity" evidence="1">
    <location>
        <begin position="239"/>
        <end position="252"/>
    </location>
</feature>
<feature type="compositionally biased region" description="Polar residues" evidence="1">
    <location>
        <begin position="263"/>
        <end position="272"/>
    </location>
</feature>
<evidence type="ECO:0000256" key="1">
    <source>
        <dbReference type="SAM" id="MobiDB-lite"/>
    </source>
</evidence>
<dbReference type="EnsemblMetazoa" id="XM_022798545">
    <property type="protein sequence ID" value="XP_022654280"/>
    <property type="gene ID" value="LOC111247522"/>
</dbReference>
<keyword evidence="4" id="KW-1185">Reference proteome</keyword>
<feature type="compositionally biased region" description="Basic and acidic residues" evidence="1">
    <location>
        <begin position="196"/>
        <end position="219"/>
    </location>
</feature>
<evidence type="ECO:0000259" key="2">
    <source>
        <dbReference type="Pfam" id="PF13837"/>
    </source>
</evidence>
<dbReference type="Gene3D" id="1.10.10.60">
    <property type="entry name" value="Homeodomain-like"/>
    <property type="match status" value="1"/>
</dbReference>
<evidence type="ECO:0000313" key="3">
    <source>
        <dbReference type="EnsemblMetazoa" id="XP_022654282"/>
    </source>
</evidence>
<dbReference type="GeneID" id="111247522"/>
<dbReference type="InParanoid" id="A0A7M7JN72"/>
<evidence type="ECO:0000313" key="4">
    <source>
        <dbReference type="Proteomes" id="UP000594260"/>
    </source>
</evidence>
<name>A0A7M7JN72_VARDE</name>
<proteinExistence type="predicted"/>
<dbReference type="EnsemblMetazoa" id="XM_022798544">
    <property type="protein sequence ID" value="XP_022654279"/>
    <property type="gene ID" value="LOC111247522"/>
</dbReference>
<dbReference type="RefSeq" id="XP_022654279.1">
    <property type="nucleotide sequence ID" value="XM_022798544.1"/>
</dbReference>
<dbReference type="RefSeq" id="XP_022654281.1">
    <property type="nucleotide sequence ID" value="XM_022798546.1"/>
</dbReference>
<reference evidence="3" key="1">
    <citation type="submission" date="2021-01" db="UniProtKB">
        <authorList>
            <consortium name="EnsemblMetazoa"/>
        </authorList>
    </citation>
    <scope>IDENTIFICATION</scope>
</reference>
<dbReference type="OrthoDB" id="6475302at2759"/>
<feature type="region of interest" description="Disordered" evidence="1">
    <location>
        <begin position="447"/>
        <end position="483"/>
    </location>
</feature>
<sequence>MELVLAQLPTDLSVSAVSNKAAKDLQGRFGGRGSSWSREETSILLDVYEVEMAKEDANFDKNSPSMMVPKFQSIYRTISDVLTQNGFQRSPMQVRERLKRLKRDVREHKQGEFTARVSAIVGRSPYTRPSLIQQAALGRPDKERILRGLGDKDRLEGYYPVADIMAAEISYPDDDEPTSDSPISMNAEVPEGASSETEHHDSSSSEHEESKSTRSDKQRVPSSNGHSPTVIAAPKEKSSLSTSSNSSSMRSSPVARTPPDTPTPQHSSTAPSLPTGAITPLPCHIPLHPPPAPSHHVTPYPSPAIYATLEQAYRHQRLCKEELHNDPLPPAPPSPAPALPINLSLHQGMMFGLPPNVVGAPPTGPSKSQTPVIQPPQRSVSPQCSSCSYTAQEQKRIHVLLQKIITDNKVNAENQMLFQRQMMAHLNCITYTLQGLQSLQGVAARVSPLTPPDSSKRYSFSESHSNGEDNDAGSPVSPVRDLN</sequence>
<feature type="region of interest" description="Disordered" evidence="1">
    <location>
        <begin position="171"/>
        <end position="295"/>
    </location>
</feature>